<dbReference type="InterPro" id="IPR001763">
    <property type="entry name" value="Rhodanese-like_dom"/>
</dbReference>
<sequence>MSLKKLIDVSTLSQLLKGGIVNSGGVRLLDCTYSIGPKPDWRAFKHELYGKFQAILSQPSVSKQLYLSGHIPEAVHMSLDAAMFPSKYERFALYPSEIFEEYMQSYGHEKLSVLDGGFDRWVKTGHETSTEDVKLMPGDWEAKDDIGIYNINFEELESKDGEKMYIERTDEVNFLDSRIRGQFNGTEDTGLDPYRVGGSNIPGFKNTPAAELLDENGVLKSTAEIKEWLATNGYKHGQPIVTNCNTGMQAAMLAFAIDLVYPDVSLRVYNGSLKEMELRDPKRISSGGVHLKH</sequence>
<accession>A0A0N4YTU8</accession>
<dbReference type="WBParaSite" id="NBR_0002067001-mRNA-1">
    <property type="protein sequence ID" value="NBR_0002067001-mRNA-1"/>
    <property type="gene ID" value="NBR_0002067001"/>
</dbReference>
<dbReference type="InterPro" id="IPR036873">
    <property type="entry name" value="Rhodanese-like_dom_sf"/>
</dbReference>
<reference evidence="6" key="1">
    <citation type="submission" date="2017-02" db="UniProtKB">
        <authorList>
            <consortium name="WormBaseParasite"/>
        </authorList>
    </citation>
    <scope>IDENTIFICATION</scope>
</reference>
<gene>
    <name evidence="4" type="ORF">NBR_LOCUS20671</name>
</gene>
<reference evidence="4 5" key="2">
    <citation type="submission" date="2018-11" db="EMBL/GenBank/DDBJ databases">
        <authorList>
            <consortium name="Pathogen Informatics"/>
        </authorList>
    </citation>
    <scope>NUCLEOTIDE SEQUENCE [LARGE SCALE GENOMIC DNA]</scope>
</reference>
<keyword evidence="2" id="KW-0677">Repeat</keyword>
<evidence type="ECO:0000256" key="2">
    <source>
        <dbReference type="ARBA" id="ARBA00022737"/>
    </source>
</evidence>
<protein>
    <submittedName>
        <fullName evidence="6">Putative thiosulfate sulfurtransferase (inferred by orthology to a C. elegans protein)</fullName>
    </submittedName>
</protein>
<feature type="domain" description="Rhodanese" evidence="3">
    <location>
        <begin position="22"/>
        <end position="130"/>
    </location>
</feature>
<dbReference type="SMART" id="SM00450">
    <property type="entry name" value="RHOD"/>
    <property type="match status" value="2"/>
</dbReference>
<evidence type="ECO:0000256" key="1">
    <source>
        <dbReference type="ARBA" id="ARBA00022679"/>
    </source>
</evidence>
<dbReference type="GO" id="GO:0004792">
    <property type="term" value="F:thiosulfate-cyanide sulfurtransferase activity"/>
    <property type="evidence" value="ECO:0007669"/>
    <property type="project" value="TreeGrafter"/>
</dbReference>
<dbReference type="Proteomes" id="UP000271162">
    <property type="component" value="Unassembled WGS sequence"/>
</dbReference>
<dbReference type="EMBL" id="UYSL01025395">
    <property type="protein sequence ID" value="VDL84409.1"/>
    <property type="molecule type" value="Genomic_DNA"/>
</dbReference>
<dbReference type="PROSITE" id="PS50206">
    <property type="entry name" value="RHODANESE_3"/>
    <property type="match status" value="2"/>
</dbReference>
<organism evidence="6">
    <name type="scientific">Nippostrongylus brasiliensis</name>
    <name type="common">Rat hookworm</name>
    <dbReference type="NCBI Taxonomy" id="27835"/>
    <lineage>
        <taxon>Eukaryota</taxon>
        <taxon>Metazoa</taxon>
        <taxon>Ecdysozoa</taxon>
        <taxon>Nematoda</taxon>
        <taxon>Chromadorea</taxon>
        <taxon>Rhabditida</taxon>
        <taxon>Rhabditina</taxon>
        <taxon>Rhabditomorpha</taxon>
        <taxon>Strongyloidea</taxon>
        <taxon>Heligmosomidae</taxon>
        <taxon>Nippostrongylus</taxon>
    </lineage>
</organism>
<evidence type="ECO:0000313" key="4">
    <source>
        <dbReference type="EMBL" id="VDL84409.1"/>
    </source>
</evidence>
<dbReference type="AlphaFoldDB" id="A0A0N4YTU8"/>
<keyword evidence="1" id="KW-0808">Transferase</keyword>
<proteinExistence type="predicted"/>
<dbReference type="GO" id="GO:0005739">
    <property type="term" value="C:mitochondrion"/>
    <property type="evidence" value="ECO:0007669"/>
    <property type="project" value="TreeGrafter"/>
</dbReference>
<dbReference type="InterPro" id="IPR045078">
    <property type="entry name" value="TST/MPST-like"/>
</dbReference>
<evidence type="ECO:0000313" key="6">
    <source>
        <dbReference type="WBParaSite" id="NBR_0002067001-mRNA-1"/>
    </source>
</evidence>
<keyword evidence="5" id="KW-1185">Reference proteome</keyword>
<name>A0A0N4YTU8_NIPBR</name>
<dbReference type="PANTHER" id="PTHR11364">
    <property type="entry name" value="THIOSULFATE SULFERTANSFERASE"/>
    <property type="match status" value="1"/>
</dbReference>
<evidence type="ECO:0000313" key="5">
    <source>
        <dbReference type="Proteomes" id="UP000271162"/>
    </source>
</evidence>
<dbReference type="SUPFAM" id="SSF52821">
    <property type="entry name" value="Rhodanese/Cell cycle control phosphatase"/>
    <property type="match status" value="2"/>
</dbReference>
<feature type="domain" description="Rhodanese" evidence="3">
    <location>
        <begin position="168"/>
        <end position="285"/>
    </location>
</feature>
<dbReference type="PANTHER" id="PTHR11364:SF7">
    <property type="entry name" value="THIOSULFATE SULFURTRANSFERASE MPST-1-RELATED"/>
    <property type="match status" value="1"/>
</dbReference>
<dbReference type="Gene3D" id="3.40.250.10">
    <property type="entry name" value="Rhodanese-like domain"/>
    <property type="match status" value="3"/>
</dbReference>
<dbReference type="STRING" id="27835.A0A0N4YTU8"/>
<evidence type="ECO:0000259" key="3">
    <source>
        <dbReference type="PROSITE" id="PS50206"/>
    </source>
</evidence>
<dbReference type="OMA" id="ETIVYCH"/>